<feature type="domain" description="Dihydroxy-acid/6-phosphogluconate dehydratase N-terminal" evidence="12">
    <location>
        <begin position="69"/>
        <end position="382"/>
    </location>
</feature>
<comment type="similarity">
    <text evidence="1 9">Belongs to the IlvD/Edd family.</text>
</comment>
<dbReference type="Gene3D" id="3.50.30.80">
    <property type="entry name" value="IlvD/EDD C-terminal domain-like"/>
    <property type="match status" value="1"/>
</dbReference>
<protein>
    <recommendedName>
        <fullName evidence="9 10">Phosphogluconate dehydratase</fullName>
        <ecNumber evidence="9 10">4.2.1.12</ecNumber>
    </recommendedName>
</protein>
<reference evidence="14 15" key="1">
    <citation type="submission" date="2020-04" db="EMBL/GenBank/DDBJ databases">
        <authorList>
            <person name="De Canck E."/>
        </authorList>
    </citation>
    <scope>NUCLEOTIDE SEQUENCE [LARGE SCALE GENOMIC DNA]</scope>
    <source>
        <strain evidence="14 15">LMG 22037</strain>
    </source>
</reference>
<dbReference type="SUPFAM" id="SSF52016">
    <property type="entry name" value="LeuD/IlvD-like"/>
    <property type="match status" value="1"/>
</dbReference>
<feature type="domain" description="Dihydroxy-acid/6-phosphogluconate dehydratase C-terminal" evidence="13">
    <location>
        <begin position="409"/>
        <end position="602"/>
    </location>
</feature>
<dbReference type="InterPro" id="IPR020558">
    <property type="entry name" value="DiOHA_6PGluconate_deHydtase_CS"/>
</dbReference>
<keyword evidence="6 9" id="KW-0311">Gluconate utilization</keyword>
<dbReference type="Pfam" id="PF00920">
    <property type="entry name" value="ILVD_EDD_N"/>
    <property type="match status" value="1"/>
</dbReference>
<dbReference type="NCBIfam" id="TIGR01196">
    <property type="entry name" value="edd"/>
    <property type="match status" value="1"/>
</dbReference>
<proteinExistence type="inferred from homology"/>
<dbReference type="InterPro" id="IPR004786">
    <property type="entry name" value="6-phosphgluc_deHydtase"/>
</dbReference>
<organism evidence="14 15">
    <name type="scientific">Paraburkholderia phenoliruptrix</name>
    <dbReference type="NCBI Taxonomy" id="252970"/>
    <lineage>
        <taxon>Bacteria</taxon>
        <taxon>Pseudomonadati</taxon>
        <taxon>Pseudomonadota</taxon>
        <taxon>Betaproteobacteria</taxon>
        <taxon>Burkholderiales</taxon>
        <taxon>Burkholderiaceae</taxon>
        <taxon>Paraburkholderia</taxon>
    </lineage>
</organism>
<keyword evidence="8 9" id="KW-0119">Carbohydrate metabolism</keyword>
<feature type="binding site" evidence="9">
    <location>
        <position position="224"/>
    </location>
    <ligand>
        <name>[4Fe-4S] cluster</name>
        <dbReference type="ChEBI" id="CHEBI:49883"/>
    </ligand>
</feature>
<dbReference type="UniPathway" id="UPA00226"/>
<dbReference type="AlphaFoldDB" id="A0A6J5AYN5"/>
<dbReference type="SUPFAM" id="SSF143975">
    <property type="entry name" value="IlvD/EDD N-terminal domain-like"/>
    <property type="match status" value="1"/>
</dbReference>
<evidence type="ECO:0000259" key="13">
    <source>
        <dbReference type="Pfam" id="PF24877"/>
    </source>
</evidence>
<gene>
    <name evidence="9 14" type="primary">edd</name>
    <name evidence="14" type="ORF">LMG22037_02600</name>
</gene>
<feature type="region of interest" description="Disordered" evidence="11">
    <location>
        <begin position="613"/>
        <end position="645"/>
    </location>
</feature>
<feature type="binding site" evidence="9">
    <location>
        <position position="157"/>
    </location>
    <ligand>
        <name>[4Fe-4S] cluster</name>
        <dbReference type="ChEBI" id="CHEBI:49883"/>
    </ligand>
</feature>
<evidence type="ECO:0000259" key="12">
    <source>
        <dbReference type="Pfam" id="PF00920"/>
    </source>
</evidence>
<dbReference type="Pfam" id="PF24877">
    <property type="entry name" value="ILV_EDD_C"/>
    <property type="match status" value="1"/>
</dbReference>
<keyword evidence="7 9" id="KW-0456">Lyase</keyword>
<dbReference type="InterPro" id="IPR037237">
    <property type="entry name" value="IlvD/EDD_N"/>
</dbReference>
<keyword evidence="4 9" id="KW-0408">Iron</keyword>
<evidence type="ECO:0000256" key="2">
    <source>
        <dbReference type="ARBA" id="ARBA00022485"/>
    </source>
</evidence>
<dbReference type="GO" id="GO:0004456">
    <property type="term" value="F:phosphogluconate dehydratase activity"/>
    <property type="evidence" value="ECO:0007669"/>
    <property type="project" value="UniProtKB-UniRule"/>
</dbReference>
<keyword evidence="3 9" id="KW-0479">Metal-binding</keyword>
<dbReference type="PANTHER" id="PTHR43661:SF1">
    <property type="entry name" value="PHOSPHOGLUCONATE DEHYDRATASE"/>
    <property type="match status" value="1"/>
</dbReference>
<comment type="cofactor">
    <cofactor evidence="9">
        <name>[4Fe-4S] cluster</name>
        <dbReference type="ChEBI" id="CHEBI:49883"/>
    </cofactor>
    <text evidence="9">Binds 1 [4Fe-4S] cluster.</text>
</comment>
<accession>A0A6J5AYN5</accession>
<evidence type="ECO:0000313" key="14">
    <source>
        <dbReference type="EMBL" id="CAB3683610.1"/>
    </source>
</evidence>
<keyword evidence="5 9" id="KW-0411">Iron-sulfur</keyword>
<evidence type="ECO:0000256" key="9">
    <source>
        <dbReference type="HAMAP-Rule" id="MF_02094"/>
    </source>
</evidence>
<dbReference type="InterPro" id="IPR056740">
    <property type="entry name" value="ILV_EDD_C"/>
</dbReference>
<dbReference type="Proteomes" id="UP000494249">
    <property type="component" value="Unassembled WGS sequence"/>
</dbReference>
<dbReference type="PROSITE" id="PS00887">
    <property type="entry name" value="ILVD_EDD_2"/>
    <property type="match status" value="1"/>
</dbReference>
<dbReference type="EC" id="4.2.1.12" evidence="9 10"/>
<evidence type="ECO:0000256" key="6">
    <source>
        <dbReference type="ARBA" id="ARBA00023064"/>
    </source>
</evidence>
<dbReference type="HAMAP" id="MF_02094">
    <property type="entry name" value="Edd"/>
    <property type="match status" value="1"/>
</dbReference>
<dbReference type="GO" id="GO:0009255">
    <property type="term" value="P:Entner-Doudoroff pathway through 6-phosphogluconate"/>
    <property type="evidence" value="ECO:0007669"/>
    <property type="project" value="UniProtKB-UniRule"/>
</dbReference>
<dbReference type="InterPro" id="IPR000581">
    <property type="entry name" value="ILV_EDD_N"/>
</dbReference>
<evidence type="ECO:0000256" key="4">
    <source>
        <dbReference type="ARBA" id="ARBA00023004"/>
    </source>
</evidence>
<keyword evidence="2 9" id="KW-0004">4Fe-4S</keyword>
<feature type="compositionally biased region" description="Low complexity" evidence="11">
    <location>
        <begin position="622"/>
        <end position="633"/>
    </location>
</feature>
<dbReference type="EMBL" id="CADIKB010000009">
    <property type="protein sequence ID" value="CAB3683610.1"/>
    <property type="molecule type" value="Genomic_DNA"/>
</dbReference>
<evidence type="ECO:0000256" key="5">
    <source>
        <dbReference type="ARBA" id="ARBA00023014"/>
    </source>
</evidence>
<evidence type="ECO:0000313" key="15">
    <source>
        <dbReference type="Proteomes" id="UP000494249"/>
    </source>
</evidence>
<comment type="pathway">
    <text evidence="9">Carbohydrate metabolism; Entner-Doudoroff pathway.</text>
</comment>
<dbReference type="GO" id="GO:0019521">
    <property type="term" value="P:D-gluconate metabolic process"/>
    <property type="evidence" value="ECO:0007669"/>
    <property type="project" value="UniProtKB-KW"/>
</dbReference>
<dbReference type="RefSeq" id="WP_035485181.1">
    <property type="nucleotide sequence ID" value="NZ_CADFGL010000005.1"/>
</dbReference>
<evidence type="ECO:0000256" key="1">
    <source>
        <dbReference type="ARBA" id="ARBA00006486"/>
    </source>
</evidence>
<evidence type="ECO:0000256" key="7">
    <source>
        <dbReference type="ARBA" id="ARBA00023239"/>
    </source>
</evidence>
<dbReference type="GO" id="GO:0005829">
    <property type="term" value="C:cytosol"/>
    <property type="evidence" value="ECO:0007669"/>
    <property type="project" value="TreeGrafter"/>
</dbReference>
<name>A0A6J5AYN5_9BURK</name>
<dbReference type="GO" id="GO:0046872">
    <property type="term" value="F:metal ion binding"/>
    <property type="evidence" value="ECO:0007669"/>
    <property type="project" value="UniProtKB-KW"/>
</dbReference>
<dbReference type="InterPro" id="IPR042096">
    <property type="entry name" value="Dihydro-acid_dehy_C"/>
</dbReference>
<evidence type="ECO:0000256" key="8">
    <source>
        <dbReference type="ARBA" id="ARBA00023277"/>
    </source>
</evidence>
<dbReference type="GO" id="GO:0051539">
    <property type="term" value="F:4 iron, 4 sulfur cluster binding"/>
    <property type="evidence" value="ECO:0007669"/>
    <property type="project" value="UniProtKB-UniRule"/>
</dbReference>
<evidence type="ECO:0000256" key="3">
    <source>
        <dbReference type="ARBA" id="ARBA00022723"/>
    </source>
</evidence>
<dbReference type="PROSITE" id="PS00886">
    <property type="entry name" value="ILVD_EDD_1"/>
    <property type="match status" value="1"/>
</dbReference>
<dbReference type="PANTHER" id="PTHR43661">
    <property type="entry name" value="D-XYLONATE DEHYDRATASE"/>
    <property type="match status" value="1"/>
</dbReference>
<sequence>MVSPHSQLLKVTQRVIERSKPTREAYLSRIHQAQGRFPARGALSCANLAHGFAGLEGNDKLVIKQIREPNIGIVSSYNEMLSAHAPYKSYPDIIKQAARENGGVAQFAGGVPAMCDGITQGNAGMELSLFSREVIAMSTAVALTHNMFDAALCLGICDKIVPGLLIGALQFGHLPTIFVPAGPMTSGLSNDDKAKTRQQFATGQCGRDALLEAEAAAYHGHGTCTFYGTANSNQMLMEIMGLHLPGSAFVHPHTPLRDALTAQAARRVLDLTVERGNYMPIGHVIDEKAIVNGIVALLATGGSTNHTLHLVAIARAAGIVIDWDDFDTLSQAVPLLAKIYPNGKADVNHFHAAGGVAFLVRNLLEGGLLHEDVNTVVGKGLSRYTEEPKLIDGKLQWVAGAEASGDTAVLRGIGEPFQPDGGLRLMQGKLGRGVIKISAVAQQHRKVKAPAIVFDSQEAVQEAFDNGELKRDFIAVVRFQGARANGMPELHRLTPLLGVLQDQGFHVALVTDGRMSGASGKVPAVIHLSPEALLHGPIGKVRTGDMLVIDAEAGVLDIEIDAAEWAARPNAVPFNQAENEVGFGRELFGVFRAAAAPAEQGASVFGPMVGERPASHGEHGAHAAAAARAAVQHGEARSTSTTQAG</sequence>
<comment type="catalytic activity">
    <reaction evidence="9">
        <text>6-phospho-D-gluconate = 2-dehydro-3-deoxy-6-phospho-D-gluconate + H2O</text>
        <dbReference type="Rhea" id="RHEA:17277"/>
        <dbReference type="ChEBI" id="CHEBI:15377"/>
        <dbReference type="ChEBI" id="CHEBI:57569"/>
        <dbReference type="ChEBI" id="CHEBI:58759"/>
        <dbReference type="EC" id="4.2.1.12"/>
    </reaction>
</comment>
<evidence type="ECO:0000256" key="10">
    <source>
        <dbReference type="NCBIfam" id="TIGR01196"/>
    </source>
</evidence>
<comment type="function">
    <text evidence="9">Catalyzes the dehydration of 6-phospho-D-gluconate to 2-dehydro-3-deoxy-6-phospho-D-gluconate.</text>
</comment>
<evidence type="ECO:0000256" key="11">
    <source>
        <dbReference type="SAM" id="MobiDB-lite"/>
    </source>
</evidence>